<evidence type="ECO:0000313" key="2">
    <source>
        <dbReference type="Proteomes" id="UP000219356"/>
    </source>
</evidence>
<dbReference type="RefSeq" id="WP_245864717.1">
    <property type="nucleotide sequence ID" value="NZ_OBEK01000002.1"/>
</dbReference>
<dbReference type="Proteomes" id="UP000219356">
    <property type="component" value="Unassembled WGS sequence"/>
</dbReference>
<reference evidence="2" key="1">
    <citation type="submission" date="2017-09" db="EMBL/GenBank/DDBJ databases">
        <authorList>
            <person name="Varghese N."/>
            <person name="Submissions S."/>
        </authorList>
    </citation>
    <scope>NUCLEOTIDE SEQUENCE [LARGE SCALE GENOMIC DNA]</scope>
    <source>
        <strain evidence="2">CGMCC 1.8913</strain>
    </source>
</reference>
<accession>A0A285NMY8</accession>
<dbReference type="Gene3D" id="1.20.120.440">
    <property type="entry name" value="YppE-like"/>
    <property type="match status" value="1"/>
</dbReference>
<dbReference type="EMBL" id="OBEK01000002">
    <property type="protein sequence ID" value="SNZ10303.1"/>
    <property type="molecule type" value="Genomic_DNA"/>
</dbReference>
<gene>
    <name evidence="1" type="ORF">SAMN05421503_1670</name>
</gene>
<evidence type="ECO:0008006" key="3">
    <source>
        <dbReference type="Google" id="ProtNLM"/>
    </source>
</evidence>
<name>A0A285NMY8_9BACI</name>
<protein>
    <recommendedName>
        <fullName evidence="3">DUF1798 family protein</fullName>
    </recommendedName>
</protein>
<organism evidence="1 2">
    <name type="scientific">Terribacillus aidingensis</name>
    <dbReference type="NCBI Taxonomy" id="586416"/>
    <lineage>
        <taxon>Bacteria</taxon>
        <taxon>Bacillati</taxon>
        <taxon>Bacillota</taxon>
        <taxon>Bacilli</taxon>
        <taxon>Bacillales</taxon>
        <taxon>Bacillaceae</taxon>
        <taxon>Terribacillus</taxon>
    </lineage>
</organism>
<sequence>MTTLRAYNKQLSKQMAVLKERFLTHEPPSDKKDKEFFELVKRETKPMYDLLQQWNEAAAAFVQQREVNVHPQQIQSTEENIHLIILHSYYIDIRSERYMDYHHSIGYVIQLLNEDLERLKGEGE</sequence>
<dbReference type="SUPFAM" id="SSF140415">
    <property type="entry name" value="YppE-like"/>
    <property type="match status" value="1"/>
</dbReference>
<evidence type="ECO:0000313" key="1">
    <source>
        <dbReference type="EMBL" id="SNZ10303.1"/>
    </source>
</evidence>
<dbReference type="InterPro" id="IPR023351">
    <property type="entry name" value="YppE-like_sf"/>
</dbReference>
<dbReference type="Pfam" id="PF08807">
    <property type="entry name" value="DUF1798"/>
    <property type="match status" value="1"/>
</dbReference>
<dbReference type="AlphaFoldDB" id="A0A285NMY8"/>
<proteinExistence type="predicted"/>
<keyword evidence="2" id="KW-1185">Reference proteome</keyword>
<dbReference type="InterPro" id="IPR014913">
    <property type="entry name" value="YppE-like"/>
</dbReference>